<dbReference type="GeneID" id="25363630"/>
<sequence>MSFQTAIAAVSQREAENGFAPFPELDRKLCNWEEPDERDLPEEINYDSDDDTATQFALLNPILAKYRRETAFGDADLAGLEPSQRSFKYKTVKQMPAAFKFKETDPAYNVLPWELTEDYRGQDLKYFDHFAAGKKSSKHYAFLSLSLPDSGGRMNNIFWGANYGSEPQDGVKIRVEAMLDTAFPSLAIYVHRHDKTVVECRVFASACEYFECYPPRQITEKWLPIVECPQFDQMRNNELFQYRFKLKDDSKMVFSGMNRARLDELDATPGWFDDHVADVIISDLFKVREMAATITVPKNVASANDFADHFELLMRTVIQHGNFPFQALQQKGVDMATRNFTFEGADAAPPRHLVKKWLVVADPEGTRIERLLPLEWANYRDPGIWPDEETANTAYRLGLGRKRPLTTQILSDSLIKQSVEARRSKTEGFAQHNGLKMMRDLLDLLCPAAPRECRIMAASVYKGWLDLNVRPDPKFTFIDTLNVVDLSAGPSTGSKRGRRKFGGRRWPQNR</sequence>
<dbReference type="OrthoDB" id="3836847at2759"/>
<evidence type="ECO:0000313" key="2">
    <source>
        <dbReference type="EMBL" id="KER00333.1"/>
    </source>
</evidence>
<proteinExistence type="predicted"/>
<organism evidence="2 3">
    <name type="scientific">Aureobasidium subglaciale (strain EXF-2481)</name>
    <name type="common">Aureobasidium pullulans var. subglaciale</name>
    <dbReference type="NCBI Taxonomy" id="1043005"/>
    <lineage>
        <taxon>Eukaryota</taxon>
        <taxon>Fungi</taxon>
        <taxon>Dikarya</taxon>
        <taxon>Ascomycota</taxon>
        <taxon>Pezizomycotina</taxon>
        <taxon>Dothideomycetes</taxon>
        <taxon>Dothideomycetidae</taxon>
        <taxon>Dothideales</taxon>
        <taxon>Saccotheciaceae</taxon>
        <taxon>Aureobasidium</taxon>
    </lineage>
</organism>
<accession>A0A074Z1X2</accession>
<evidence type="ECO:0000256" key="1">
    <source>
        <dbReference type="SAM" id="MobiDB-lite"/>
    </source>
</evidence>
<dbReference type="HOGENOM" id="CLU_534165_0_0_1"/>
<dbReference type="InParanoid" id="A0A074Z1X2"/>
<protein>
    <submittedName>
        <fullName evidence="2">Uncharacterized protein</fullName>
    </submittedName>
</protein>
<gene>
    <name evidence="2" type="ORF">AUEXF2481DRAFT_280</name>
</gene>
<reference evidence="2 3" key="1">
    <citation type="journal article" date="2014" name="BMC Genomics">
        <title>Genome sequencing of four Aureobasidium pullulans varieties: biotechnological potential, stress tolerance, and description of new species.</title>
        <authorList>
            <person name="Gostin Ar C."/>
            <person name="Ohm R.A."/>
            <person name="Kogej T."/>
            <person name="Sonjak S."/>
            <person name="Turk M."/>
            <person name="Zajc J."/>
            <person name="Zalar P."/>
            <person name="Grube M."/>
            <person name="Sun H."/>
            <person name="Han J."/>
            <person name="Sharma A."/>
            <person name="Chiniquy J."/>
            <person name="Ngan C.Y."/>
            <person name="Lipzen A."/>
            <person name="Barry K."/>
            <person name="Grigoriev I.V."/>
            <person name="Gunde-Cimerman N."/>
        </authorList>
    </citation>
    <scope>NUCLEOTIDE SEQUENCE [LARGE SCALE GENOMIC DNA]</scope>
    <source>
        <strain evidence="2 3">EXF-2481</strain>
    </source>
</reference>
<dbReference type="AlphaFoldDB" id="A0A074Z1X2"/>
<dbReference type="EMBL" id="KL584749">
    <property type="protein sequence ID" value="KER00333.1"/>
    <property type="molecule type" value="Genomic_DNA"/>
</dbReference>
<name>A0A074Z1X2_AURSE</name>
<dbReference type="RefSeq" id="XP_013348777.1">
    <property type="nucleotide sequence ID" value="XM_013493323.1"/>
</dbReference>
<dbReference type="Proteomes" id="UP000030641">
    <property type="component" value="Unassembled WGS sequence"/>
</dbReference>
<evidence type="ECO:0000313" key="3">
    <source>
        <dbReference type="Proteomes" id="UP000030641"/>
    </source>
</evidence>
<keyword evidence="3" id="KW-1185">Reference proteome</keyword>
<feature type="region of interest" description="Disordered" evidence="1">
    <location>
        <begin position="488"/>
        <end position="510"/>
    </location>
</feature>